<protein>
    <submittedName>
        <fullName evidence="3">CAAX protease self-immunity</fullName>
    </submittedName>
</protein>
<dbReference type="InterPro" id="IPR042150">
    <property type="entry name" value="MmRce1-like"/>
</dbReference>
<evidence type="ECO:0000313" key="3">
    <source>
        <dbReference type="EMBL" id="SFR92353.1"/>
    </source>
</evidence>
<dbReference type="AlphaFoldDB" id="A0A1I6KM68"/>
<dbReference type="GO" id="GO:0080120">
    <property type="term" value="P:CAAX-box protein maturation"/>
    <property type="evidence" value="ECO:0007669"/>
    <property type="project" value="UniProtKB-ARBA"/>
</dbReference>
<keyword evidence="1" id="KW-1133">Transmembrane helix</keyword>
<evidence type="ECO:0000313" key="4">
    <source>
        <dbReference type="Proteomes" id="UP000199062"/>
    </source>
</evidence>
<dbReference type="Proteomes" id="UP000199062">
    <property type="component" value="Unassembled WGS sequence"/>
</dbReference>
<feature type="transmembrane region" description="Helical" evidence="1">
    <location>
        <begin position="113"/>
        <end position="137"/>
    </location>
</feature>
<keyword evidence="1" id="KW-0472">Membrane</keyword>
<dbReference type="STRING" id="767519.SAMN05216559_1054"/>
<dbReference type="GO" id="GO:0006508">
    <property type="term" value="P:proteolysis"/>
    <property type="evidence" value="ECO:0007669"/>
    <property type="project" value="UniProtKB-KW"/>
</dbReference>
<feature type="transmembrane region" description="Helical" evidence="1">
    <location>
        <begin position="164"/>
        <end position="185"/>
    </location>
</feature>
<proteinExistence type="predicted"/>
<feature type="transmembrane region" description="Helical" evidence="1">
    <location>
        <begin position="267"/>
        <end position="288"/>
    </location>
</feature>
<sequence length="341" mass="35893">MSIEPTLLHHLFENLNMDAFPDTDGPLERRRLGLFVTFAFGIAWATAGYIYASGGLTDSPTVVEAGPLSLTLAGILLPTAYMFAPGIANVLTRVLTREGWDDLGLSVGFFDHWRAYVAAWFAPGVLTALGAALYFAVFPQYFDPAAESFASAAAGGADVGMSPLALVALTVGAAVVINPLVNAVFGFGEEFGWRAYLLPKLAPLGLQGAVVVQGLIWGAWHWPLIAMGYEYGFDYGGFPWVGFVVFLAFALAAGTFLAWLTLRTGSVWPASLGHGAINATAVVAVVFARGDPDYLLGPLPMGVVSVLPWLALAGYLLSRMEDGAPAARSTSGVPPASSADE</sequence>
<feature type="transmembrane region" description="Helical" evidence="1">
    <location>
        <begin position="240"/>
        <end position="260"/>
    </location>
</feature>
<dbReference type="EMBL" id="FOZK01000001">
    <property type="protein sequence ID" value="SFR92353.1"/>
    <property type="molecule type" value="Genomic_DNA"/>
</dbReference>
<evidence type="ECO:0000259" key="2">
    <source>
        <dbReference type="Pfam" id="PF02517"/>
    </source>
</evidence>
<evidence type="ECO:0000256" key="1">
    <source>
        <dbReference type="SAM" id="Phobius"/>
    </source>
</evidence>
<name>A0A1I6KM68_9EURY</name>
<keyword evidence="4" id="KW-1185">Reference proteome</keyword>
<keyword evidence="1" id="KW-0812">Transmembrane</keyword>
<accession>A0A1I6KM68</accession>
<dbReference type="PANTHER" id="PTHR35797">
    <property type="entry name" value="PROTEASE-RELATED"/>
    <property type="match status" value="1"/>
</dbReference>
<feature type="transmembrane region" description="Helical" evidence="1">
    <location>
        <begin position="197"/>
        <end position="220"/>
    </location>
</feature>
<organism evidence="3 4">
    <name type="scientific">Halomicrobium zhouii</name>
    <dbReference type="NCBI Taxonomy" id="767519"/>
    <lineage>
        <taxon>Archaea</taxon>
        <taxon>Methanobacteriati</taxon>
        <taxon>Methanobacteriota</taxon>
        <taxon>Stenosarchaea group</taxon>
        <taxon>Halobacteria</taxon>
        <taxon>Halobacteriales</taxon>
        <taxon>Haloarculaceae</taxon>
        <taxon>Halomicrobium</taxon>
    </lineage>
</organism>
<feature type="transmembrane region" description="Helical" evidence="1">
    <location>
        <begin position="72"/>
        <end position="92"/>
    </location>
</feature>
<dbReference type="PANTHER" id="PTHR35797:SF1">
    <property type="entry name" value="PROTEASE"/>
    <property type="match status" value="1"/>
</dbReference>
<keyword evidence="3" id="KW-0378">Hydrolase</keyword>
<reference evidence="3 4" key="1">
    <citation type="submission" date="2016-10" db="EMBL/GenBank/DDBJ databases">
        <authorList>
            <person name="de Groot N.N."/>
        </authorList>
    </citation>
    <scope>NUCLEOTIDE SEQUENCE [LARGE SCALE GENOMIC DNA]</scope>
    <source>
        <strain evidence="3 4">CGMCC 1.10457</strain>
    </source>
</reference>
<dbReference type="InterPro" id="IPR003675">
    <property type="entry name" value="Rce1/LyrA-like_dom"/>
</dbReference>
<feature type="transmembrane region" description="Helical" evidence="1">
    <location>
        <begin position="294"/>
        <end position="318"/>
    </location>
</feature>
<keyword evidence="3" id="KW-0645">Protease</keyword>
<gene>
    <name evidence="3" type="ORF">SAMN05216559_1054</name>
</gene>
<dbReference type="Pfam" id="PF02517">
    <property type="entry name" value="Rce1-like"/>
    <property type="match status" value="1"/>
</dbReference>
<feature type="transmembrane region" description="Helical" evidence="1">
    <location>
        <begin position="32"/>
        <end position="52"/>
    </location>
</feature>
<feature type="domain" description="CAAX prenyl protease 2/Lysostaphin resistance protein A-like" evidence="2">
    <location>
        <begin position="180"/>
        <end position="279"/>
    </location>
</feature>
<dbReference type="GO" id="GO:0004175">
    <property type="term" value="F:endopeptidase activity"/>
    <property type="evidence" value="ECO:0007669"/>
    <property type="project" value="UniProtKB-ARBA"/>
</dbReference>